<organism evidence="2">
    <name type="scientific">Arion vulgaris</name>
    <dbReference type="NCBI Taxonomy" id="1028688"/>
    <lineage>
        <taxon>Eukaryota</taxon>
        <taxon>Metazoa</taxon>
        <taxon>Spiralia</taxon>
        <taxon>Lophotrochozoa</taxon>
        <taxon>Mollusca</taxon>
        <taxon>Gastropoda</taxon>
        <taxon>Heterobranchia</taxon>
        <taxon>Euthyneura</taxon>
        <taxon>Panpulmonata</taxon>
        <taxon>Eupulmonata</taxon>
        <taxon>Stylommatophora</taxon>
        <taxon>Helicina</taxon>
        <taxon>Arionoidea</taxon>
        <taxon>Arionidae</taxon>
        <taxon>Arion</taxon>
    </lineage>
</organism>
<reference evidence="2" key="1">
    <citation type="submission" date="2014-12" db="EMBL/GenBank/DDBJ databases">
        <title>Insight into the proteome of Arion vulgaris.</title>
        <authorList>
            <person name="Aradska J."/>
            <person name="Bulat T."/>
            <person name="Smidak R."/>
            <person name="Sarate P."/>
            <person name="Gangsoo J."/>
            <person name="Sialana F."/>
            <person name="Bilban M."/>
            <person name="Lubec G."/>
        </authorList>
    </citation>
    <scope>NUCLEOTIDE SEQUENCE</scope>
    <source>
        <tissue evidence="2">Skin</tissue>
    </source>
</reference>
<evidence type="ECO:0000256" key="1">
    <source>
        <dbReference type="SAM" id="MobiDB-lite"/>
    </source>
</evidence>
<sequence length="368" mass="41380">ARSFCNESSKGNAEKISKAVVSNYYHSNSNEANTALQSGGKSCEVTRENSNVPIYRFPQALNTSSGNTDGKSKYAPISKTHLVKSATLDRHFTRSRQRPALPNRSLSADGDNEHKISNEEQLKNVQPASDTAQIWRKREEKISSIQNSAGWMKQHGSVTDSFNNKRMSSFSSAVAHIHQSSEDVILKQSKTGTHVRQHSSDSSKIDNHFQREITQSIVNMPSRQYQNYVGYSNSKINNHSDKQQYKNNAVQQSSKKTSPPLNSIFYSQHNSAIPEALRLNHHESSLSSSHADVTYTINNSELKQHSLLCTNNIHQSQENYKSGKYNFNQDRSLANSCTKDVVRSEIPDRYLQPNPPEKNIHRTSSISI</sequence>
<accession>A0A0B6ZH12</accession>
<feature type="non-terminal residue" evidence="2">
    <location>
        <position position="1"/>
    </location>
</feature>
<dbReference type="EMBL" id="HACG01020135">
    <property type="protein sequence ID" value="CEK67000.1"/>
    <property type="molecule type" value="Transcribed_RNA"/>
</dbReference>
<protein>
    <submittedName>
        <fullName evidence="2">Uncharacterized protein</fullName>
    </submittedName>
</protein>
<feature type="region of interest" description="Disordered" evidence="1">
    <location>
        <begin position="91"/>
        <end position="112"/>
    </location>
</feature>
<gene>
    <name evidence="2" type="primary">ORF60943</name>
</gene>
<evidence type="ECO:0000313" key="2">
    <source>
        <dbReference type="EMBL" id="CEK67000.1"/>
    </source>
</evidence>
<proteinExistence type="predicted"/>
<feature type="region of interest" description="Disordered" evidence="1">
    <location>
        <begin position="348"/>
        <end position="368"/>
    </location>
</feature>
<dbReference type="AlphaFoldDB" id="A0A0B6ZH12"/>
<feature type="non-terminal residue" evidence="2">
    <location>
        <position position="368"/>
    </location>
</feature>
<name>A0A0B6ZH12_9EUPU</name>